<gene>
    <name evidence="1" type="ORF">F4821DRAFT_236106</name>
</gene>
<comment type="caution">
    <text evidence="1">The sequence shown here is derived from an EMBL/GenBank/DDBJ whole genome shotgun (WGS) entry which is preliminary data.</text>
</comment>
<organism evidence="1 2">
    <name type="scientific">Hypoxylon rubiginosum</name>
    <dbReference type="NCBI Taxonomy" id="110542"/>
    <lineage>
        <taxon>Eukaryota</taxon>
        <taxon>Fungi</taxon>
        <taxon>Dikarya</taxon>
        <taxon>Ascomycota</taxon>
        <taxon>Pezizomycotina</taxon>
        <taxon>Sordariomycetes</taxon>
        <taxon>Xylariomycetidae</taxon>
        <taxon>Xylariales</taxon>
        <taxon>Hypoxylaceae</taxon>
        <taxon>Hypoxylon</taxon>
    </lineage>
</organism>
<dbReference type="EMBL" id="MU394307">
    <property type="protein sequence ID" value="KAI6087571.1"/>
    <property type="molecule type" value="Genomic_DNA"/>
</dbReference>
<keyword evidence="2" id="KW-1185">Reference proteome</keyword>
<reference evidence="1 2" key="1">
    <citation type="journal article" date="2022" name="New Phytol.">
        <title>Ecological generalism drives hyperdiversity of secondary metabolite gene clusters in xylarialean endophytes.</title>
        <authorList>
            <person name="Franco M.E.E."/>
            <person name="Wisecaver J.H."/>
            <person name="Arnold A.E."/>
            <person name="Ju Y.M."/>
            <person name="Slot J.C."/>
            <person name="Ahrendt S."/>
            <person name="Moore L.P."/>
            <person name="Eastman K.E."/>
            <person name="Scott K."/>
            <person name="Konkel Z."/>
            <person name="Mondo S.J."/>
            <person name="Kuo A."/>
            <person name="Hayes R.D."/>
            <person name="Haridas S."/>
            <person name="Andreopoulos B."/>
            <person name="Riley R."/>
            <person name="LaButti K."/>
            <person name="Pangilinan J."/>
            <person name="Lipzen A."/>
            <person name="Amirebrahimi M."/>
            <person name="Yan J."/>
            <person name="Adam C."/>
            <person name="Keymanesh K."/>
            <person name="Ng V."/>
            <person name="Louie K."/>
            <person name="Northen T."/>
            <person name="Drula E."/>
            <person name="Henrissat B."/>
            <person name="Hsieh H.M."/>
            <person name="Youens-Clark K."/>
            <person name="Lutzoni F."/>
            <person name="Miadlikowska J."/>
            <person name="Eastwood D.C."/>
            <person name="Hamelin R.C."/>
            <person name="Grigoriev I.V."/>
            <person name="U'Ren J.M."/>
        </authorList>
    </citation>
    <scope>NUCLEOTIDE SEQUENCE [LARGE SCALE GENOMIC DNA]</scope>
    <source>
        <strain evidence="1 2">ER1909</strain>
    </source>
</reference>
<evidence type="ECO:0000313" key="1">
    <source>
        <dbReference type="EMBL" id="KAI6087571.1"/>
    </source>
</evidence>
<sequence>MGNYPPDKRLALRAGTPEDLEDIATVAQEGFPDDPEFNYRFPHRHEYPEENRKWILQEYREYLEQPDKYAVNIVTASDNDDRAIALSVWEISISRAHQGGDLGVPDNPSEAPRRSDVNATHFREFKKTMGQYFDTHFGKYGDHQIHLWLLATRPAFRRRGAATRLCQWGLEWASQRALHTTVLASPMGMHLYGGLGFTTSGSFLIQADGEEEKLELWAMVHASHREGWSVISWFLRLLAYCEVPSLRG</sequence>
<dbReference type="Proteomes" id="UP001497680">
    <property type="component" value="Unassembled WGS sequence"/>
</dbReference>
<evidence type="ECO:0000313" key="2">
    <source>
        <dbReference type="Proteomes" id="UP001497680"/>
    </source>
</evidence>
<accession>A0ACC0D499</accession>
<name>A0ACC0D499_9PEZI</name>
<protein>
    <submittedName>
        <fullName evidence="1">Uncharacterized protein</fullName>
    </submittedName>
</protein>
<proteinExistence type="predicted"/>